<dbReference type="Proteomes" id="UP000835052">
    <property type="component" value="Unassembled WGS sequence"/>
</dbReference>
<dbReference type="EMBL" id="CAJGYM010000005">
    <property type="protein sequence ID" value="CAD6187054.1"/>
    <property type="molecule type" value="Genomic_DNA"/>
</dbReference>
<proteinExistence type="predicted"/>
<evidence type="ECO:0000313" key="2">
    <source>
        <dbReference type="Proteomes" id="UP000835052"/>
    </source>
</evidence>
<gene>
    <name evidence="1" type="ORF">CAUJ_LOCUS2973</name>
</gene>
<reference evidence="1" key="1">
    <citation type="submission" date="2020-10" db="EMBL/GenBank/DDBJ databases">
        <authorList>
            <person name="Kikuchi T."/>
        </authorList>
    </citation>
    <scope>NUCLEOTIDE SEQUENCE</scope>
    <source>
        <strain evidence="1">NKZ352</strain>
    </source>
</reference>
<dbReference type="OrthoDB" id="5789147at2759"/>
<name>A0A8S1GVB1_9PELO</name>
<keyword evidence="2" id="KW-1185">Reference proteome</keyword>
<protein>
    <submittedName>
        <fullName evidence="1">Uncharacterized protein</fullName>
    </submittedName>
</protein>
<accession>A0A8S1GVB1</accession>
<sequence length="209" mass="22869">MDGTFDVSKSLDPSYMFYLSSSFPISSPPNLANMFVLHSKPVTFSCGGPFASSSCQSEYDGKMEAALESKVAVGGLRRSLRRTSSTLSQQLSSLEICQADATQIEIDVTSGTSSHFYVKIFVPTGEVGLLEFPTYGETLSFTASQPGCGHGVWKFVVCTAVDGKEETLVEKTMNLDGVGTLFFAIDEDLRLRLADQEFLHMGHCHKRRH</sequence>
<comment type="caution">
    <text evidence="1">The sequence shown here is derived from an EMBL/GenBank/DDBJ whole genome shotgun (WGS) entry which is preliminary data.</text>
</comment>
<dbReference type="AlphaFoldDB" id="A0A8S1GVB1"/>
<evidence type="ECO:0000313" key="1">
    <source>
        <dbReference type="EMBL" id="CAD6187054.1"/>
    </source>
</evidence>
<organism evidence="1 2">
    <name type="scientific">Caenorhabditis auriculariae</name>
    <dbReference type="NCBI Taxonomy" id="2777116"/>
    <lineage>
        <taxon>Eukaryota</taxon>
        <taxon>Metazoa</taxon>
        <taxon>Ecdysozoa</taxon>
        <taxon>Nematoda</taxon>
        <taxon>Chromadorea</taxon>
        <taxon>Rhabditida</taxon>
        <taxon>Rhabditina</taxon>
        <taxon>Rhabditomorpha</taxon>
        <taxon>Rhabditoidea</taxon>
        <taxon>Rhabditidae</taxon>
        <taxon>Peloderinae</taxon>
        <taxon>Caenorhabditis</taxon>
    </lineage>
</organism>